<dbReference type="RefSeq" id="WP_085250688.1">
    <property type="nucleotide sequence ID" value="NZ_CAJMWJ010000001.1"/>
</dbReference>
<keyword evidence="2" id="KW-0472">Membrane</keyword>
<dbReference type="Proteomes" id="UP000193087">
    <property type="component" value="Unassembled WGS sequence"/>
</dbReference>
<evidence type="ECO:0000313" key="5">
    <source>
        <dbReference type="Proteomes" id="UP000193087"/>
    </source>
</evidence>
<feature type="region of interest" description="Disordered" evidence="3">
    <location>
        <begin position="1"/>
        <end position="44"/>
    </location>
</feature>
<evidence type="ECO:0008006" key="6">
    <source>
        <dbReference type="Google" id="ProtNLM"/>
    </source>
</evidence>
<evidence type="ECO:0000256" key="2">
    <source>
        <dbReference type="ARBA" id="ARBA00023136"/>
    </source>
</evidence>
<dbReference type="PANTHER" id="PTHR37042">
    <property type="entry name" value="OUTER MEMBRANE PROTEIN RV1973"/>
    <property type="match status" value="1"/>
</dbReference>
<dbReference type="EMBL" id="LQPQ01000080">
    <property type="protein sequence ID" value="ORW78650.1"/>
    <property type="molecule type" value="Genomic_DNA"/>
</dbReference>
<sequence>MPSWRRPPGAPDPDAEDDSGREEAPRSVAEAEEEVARAEARADEARARLARLQQAWALESPGADDTDKIYAGDADEFGPLSEMPYRRQLPKFQRPGPKAIALAAAFGVIGASLGGSVFMELEHRALVREQHRAAEFAAAAREGVTKLMSINANHAREDIQRALDDSTGDLRDQLLRTGVALAQQVEESQISTRVIVDATAVESTTNDSGIVLVAARSDNLYPDDANRPMKSWRISVHLSREGGQLRMAKVEFLQ</sequence>
<dbReference type="GO" id="GO:0016020">
    <property type="term" value="C:membrane"/>
    <property type="evidence" value="ECO:0007669"/>
    <property type="project" value="UniProtKB-SubCell"/>
</dbReference>
<evidence type="ECO:0000256" key="1">
    <source>
        <dbReference type="ARBA" id="ARBA00004370"/>
    </source>
</evidence>
<protein>
    <recommendedName>
        <fullName evidence="6">VirB8 protein</fullName>
    </recommendedName>
</protein>
<keyword evidence="5" id="KW-1185">Reference proteome</keyword>
<dbReference type="AlphaFoldDB" id="A0A1X2CRT0"/>
<evidence type="ECO:0000313" key="4">
    <source>
        <dbReference type="EMBL" id="ORW78650.1"/>
    </source>
</evidence>
<reference evidence="4 5" key="1">
    <citation type="submission" date="2016-01" db="EMBL/GenBank/DDBJ databases">
        <title>The new phylogeny of the genus Mycobacterium.</title>
        <authorList>
            <person name="Tarcisio F."/>
            <person name="Conor M."/>
            <person name="Antonella G."/>
            <person name="Elisabetta G."/>
            <person name="Giulia F.S."/>
            <person name="Sara T."/>
            <person name="Anna F."/>
            <person name="Clotilde B."/>
            <person name="Roberto B."/>
            <person name="Veronica D.S."/>
            <person name="Fabio R."/>
            <person name="Monica P."/>
            <person name="Olivier J."/>
            <person name="Enrico T."/>
            <person name="Nicola S."/>
        </authorList>
    </citation>
    <scope>NUCLEOTIDE SEQUENCE [LARGE SCALE GENOMIC DNA]</scope>
    <source>
        <strain evidence="4 5">DSM 45176</strain>
    </source>
</reference>
<proteinExistence type="predicted"/>
<name>A0A1X2CRT0_9MYCO</name>
<evidence type="ECO:0000256" key="3">
    <source>
        <dbReference type="SAM" id="MobiDB-lite"/>
    </source>
</evidence>
<dbReference type="STRING" id="486698.AWC22_19825"/>
<comment type="caution">
    <text evidence="4">The sequence shown here is derived from an EMBL/GenBank/DDBJ whole genome shotgun (WGS) entry which is preliminary data.</text>
</comment>
<accession>A0A1X2CRT0</accession>
<dbReference type="GeneID" id="93496753"/>
<organism evidence="4 5">
    <name type="scientific">Mycobacterium riyadhense</name>
    <dbReference type="NCBI Taxonomy" id="486698"/>
    <lineage>
        <taxon>Bacteria</taxon>
        <taxon>Bacillati</taxon>
        <taxon>Actinomycetota</taxon>
        <taxon>Actinomycetes</taxon>
        <taxon>Mycobacteriales</taxon>
        <taxon>Mycobacteriaceae</taxon>
        <taxon>Mycobacterium</taxon>
    </lineage>
</organism>
<comment type="subcellular location">
    <subcellularLocation>
        <location evidence="1">Membrane</location>
    </subcellularLocation>
</comment>
<gene>
    <name evidence="4" type="ORF">AWC22_19825</name>
</gene>
<dbReference type="PANTHER" id="PTHR37042:SF4">
    <property type="entry name" value="OUTER MEMBRANE PROTEIN RV1973"/>
    <property type="match status" value="1"/>
</dbReference>
<feature type="compositionally biased region" description="Basic and acidic residues" evidence="3">
    <location>
        <begin position="34"/>
        <end position="44"/>
    </location>
</feature>
<dbReference type="OrthoDB" id="4774723at2"/>